<comment type="caution">
    <text evidence="1">The sequence shown here is derived from an EMBL/GenBank/DDBJ whole genome shotgun (WGS) entry which is preliminary data.</text>
</comment>
<dbReference type="Proteomes" id="UP001172386">
    <property type="component" value="Unassembled WGS sequence"/>
</dbReference>
<proteinExistence type="predicted"/>
<keyword evidence="2" id="KW-1185">Reference proteome</keyword>
<organism evidence="1 2">
    <name type="scientific">Neophaeococcomyces mojaviensis</name>
    <dbReference type="NCBI Taxonomy" id="3383035"/>
    <lineage>
        <taxon>Eukaryota</taxon>
        <taxon>Fungi</taxon>
        <taxon>Dikarya</taxon>
        <taxon>Ascomycota</taxon>
        <taxon>Pezizomycotina</taxon>
        <taxon>Eurotiomycetes</taxon>
        <taxon>Chaetothyriomycetidae</taxon>
        <taxon>Chaetothyriales</taxon>
        <taxon>Chaetothyriales incertae sedis</taxon>
        <taxon>Neophaeococcomyces</taxon>
    </lineage>
</organism>
<reference evidence="1" key="1">
    <citation type="submission" date="2022-10" db="EMBL/GenBank/DDBJ databases">
        <title>Culturing micro-colonial fungi from biological soil crusts in the Mojave desert and describing Neophaeococcomyces mojavensis, and introducing the new genera and species Taxawa tesnikishii.</title>
        <authorList>
            <person name="Kurbessoian T."/>
            <person name="Stajich J.E."/>
        </authorList>
    </citation>
    <scope>NUCLEOTIDE SEQUENCE</scope>
    <source>
        <strain evidence="1">JES_112</strain>
    </source>
</reference>
<sequence length="440" mass="48092">MSNRVEGERVFCYQCENEWDRAHGGLQCPRCESEFVEILEPGSRPPIDPPEVAPESPTDIEDSRHPLHGLHDHNPWAPDPDEGDIRTIHFNTGGGGHGTLRFTGSYTTSFGGGRSGRANMPNDPAADEVMRNFHQMFSSILGPGPIDPSRTRGGFGVTTNFPGRSTTFATGSHEDQLPRPVAVPEYGPSRDGNADALTDETNSLLSLMFPGAGQNRGPGGMGGFLEMLMNPANARSGDTVFSQEAFDRVMSQLMEQNQQNGAPPAAEDLINQLPKRRIDESMMGTDGHAECSICMDTVEMGSEVTVLPCNHWFHFECIQSWLKEHDTCPHCRKSITPEDQRNQQQPRNQRRSSRRSSSVASPLVEAGGQNPFTLPDSPSGLRNARERFYGRRADSEVERPSNERRSSRRSTGSRDDSGGGESGGGGGGITGWVRSHNPFS</sequence>
<evidence type="ECO:0000313" key="1">
    <source>
        <dbReference type="EMBL" id="KAJ9657163.1"/>
    </source>
</evidence>
<accession>A0ACC3A8F2</accession>
<evidence type="ECO:0000313" key="2">
    <source>
        <dbReference type="Proteomes" id="UP001172386"/>
    </source>
</evidence>
<gene>
    <name evidence="1" type="ORF">H2198_004521</name>
</gene>
<name>A0ACC3A8F2_9EURO</name>
<protein>
    <submittedName>
        <fullName evidence="1">Uncharacterized protein</fullName>
    </submittedName>
</protein>
<dbReference type="EMBL" id="JAPDRQ010000068">
    <property type="protein sequence ID" value="KAJ9657163.1"/>
    <property type="molecule type" value="Genomic_DNA"/>
</dbReference>